<gene>
    <name evidence="2" type="ORF">GGX14DRAFT_580920</name>
</gene>
<name>A0AAD6UJX8_9AGAR</name>
<sequence length="373" mass="40031">MDHLDSSQKGPMLCDICYDFYANKVSTWRVEGAQHHWTSSRTGIKLTLVEGIESARIVDYDTLQDVELSMTTSILINSNNEMFHRQGRNSQRHALSAKRSRESAKLGERKAALQAQMNDEKAKLDATKAEYKALGSGGSRSTTSSSRNRVDTVIVSASSSGCVKTALLPKRVKALAPLTAVTLTRDDAAVPRPATVPVDTPAAVPRPAAVPVDTPAVGSPEISIPSGPENCSDLAAWDPLPFSASSYSSYETVHSTFDPSTIESDFVFGGSVYDYGDLSMFSLPSNTAFPAEFEAPESHSTPMQSLDADFVLPRFSQQPDLPILPPPPASSPPHPEPVDSAVSTPPPPKNIDLELDSRNVVQGVDVDTFVASS</sequence>
<protein>
    <recommendedName>
        <fullName evidence="4">BZIP domain-containing protein</fullName>
    </recommendedName>
</protein>
<feature type="compositionally biased region" description="Pro residues" evidence="1">
    <location>
        <begin position="322"/>
        <end position="335"/>
    </location>
</feature>
<feature type="compositionally biased region" description="Basic residues" evidence="1">
    <location>
        <begin position="85"/>
        <end position="98"/>
    </location>
</feature>
<evidence type="ECO:0000313" key="3">
    <source>
        <dbReference type="Proteomes" id="UP001219525"/>
    </source>
</evidence>
<organism evidence="2 3">
    <name type="scientific">Mycena pura</name>
    <dbReference type="NCBI Taxonomy" id="153505"/>
    <lineage>
        <taxon>Eukaryota</taxon>
        <taxon>Fungi</taxon>
        <taxon>Dikarya</taxon>
        <taxon>Basidiomycota</taxon>
        <taxon>Agaricomycotina</taxon>
        <taxon>Agaricomycetes</taxon>
        <taxon>Agaricomycetidae</taxon>
        <taxon>Agaricales</taxon>
        <taxon>Marasmiineae</taxon>
        <taxon>Mycenaceae</taxon>
        <taxon>Mycena</taxon>
    </lineage>
</organism>
<evidence type="ECO:0000313" key="2">
    <source>
        <dbReference type="EMBL" id="KAJ7187642.1"/>
    </source>
</evidence>
<accession>A0AAD6UJX8</accession>
<evidence type="ECO:0000256" key="1">
    <source>
        <dbReference type="SAM" id="MobiDB-lite"/>
    </source>
</evidence>
<dbReference type="EMBL" id="JARJCW010000189">
    <property type="protein sequence ID" value="KAJ7187642.1"/>
    <property type="molecule type" value="Genomic_DNA"/>
</dbReference>
<feature type="region of interest" description="Disordered" evidence="1">
    <location>
        <begin position="317"/>
        <end position="358"/>
    </location>
</feature>
<comment type="caution">
    <text evidence="2">The sequence shown here is derived from an EMBL/GenBank/DDBJ whole genome shotgun (WGS) entry which is preliminary data.</text>
</comment>
<reference evidence="2" key="1">
    <citation type="submission" date="2023-03" db="EMBL/GenBank/DDBJ databases">
        <title>Massive genome expansion in bonnet fungi (Mycena s.s.) driven by repeated elements and novel gene families across ecological guilds.</title>
        <authorList>
            <consortium name="Lawrence Berkeley National Laboratory"/>
            <person name="Harder C.B."/>
            <person name="Miyauchi S."/>
            <person name="Viragh M."/>
            <person name="Kuo A."/>
            <person name="Thoen E."/>
            <person name="Andreopoulos B."/>
            <person name="Lu D."/>
            <person name="Skrede I."/>
            <person name="Drula E."/>
            <person name="Henrissat B."/>
            <person name="Morin E."/>
            <person name="Kohler A."/>
            <person name="Barry K."/>
            <person name="LaButti K."/>
            <person name="Morin E."/>
            <person name="Salamov A."/>
            <person name="Lipzen A."/>
            <person name="Mereny Z."/>
            <person name="Hegedus B."/>
            <person name="Baldrian P."/>
            <person name="Stursova M."/>
            <person name="Weitz H."/>
            <person name="Taylor A."/>
            <person name="Grigoriev I.V."/>
            <person name="Nagy L.G."/>
            <person name="Martin F."/>
            <person name="Kauserud H."/>
        </authorList>
    </citation>
    <scope>NUCLEOTIDE SEQUENCE</scope>
    <source>
        <strain evidence="2">9144</strain>
    </source>
</reference>
<proteinExistence type="predicted"/>
<dbReference type="Proteomes" id="UP001219525">
    <property type="component" value="Unassembled WGS sequence"/>
</dbReference>
<keyword evidence="3" id="KW-1185">Reference proteome</keyword>
<evidence type="ECO:0008006" key="4">
    <source>
        <dbReference type="Google" id="ProtNLM"/>
    </source>
</evidence>
<dbReference type="AlphaFoldDB" id="A0AAD6UJX8"/>
<feature type="region of interest" description="Disordered" evidence="1">
    <location>
        <begin position="85"/>
        <end position="107"/>
    </location>
</feature>